<evidence type="ECO:0000313" key="6">
    <source>
        <dbReference type="Proteomes" id="UP001316189"/>
    </source>
</evidence>
<keyword evidence="1" id="KW-0808">Transferase</keyword>
<dbReference type="Proteomes" id="UP001316189">
    <property type="component" value="Chromosome"/>
</dbReference>
<keyword evidence="2" id="KW-0677">Repeat</keyword>
<dbReference type="InterPro" id="IPR045078">
    <property type="entry name" value="TST/MPST-like"/>
</dbReference>
<dbReference type="PANTHER" id="PTHR11364">
    <property type="entry name" value="THIOSULFATE SULFERTANSFERASE"/>
    <property type="match status" value="1"/>
</dbReference>
<sequence>MDSETIDGGPVDSGRADVLVTAHELLDLLGRASGSGPITPVVLDVRWELGRSDGHEQYLAGHVPGAVYVDLEADLAAFPSPQHGRHPLPEPEDLQAAARRWGVRGGVPVVVYDTVGGMSAARAWWLLRWAGVADVRLLDGGLPAWLAAGGRLDVGEVTARPGDVVLETGALATIGPDEARALAETGVLLDARAAERFRGEVEPVDPRAGHIPGAVSAPTSENLDEVGRFLPTADLAARFAALGAVGGASVGVYCGSGVTAAHQVAALAVAGIDAALYPGSWSQWSNDADRPVETGPGVGVRATGSPS</sequence>
<organism evidence="5 6">
    <name type="scientific">Cellulomonas chengniuliangii</name>
    <dbReference type="NCBI Taxonomy" id="2968084"/>
    <lineage>
        <taxon>Bacteria</taxon>
        <taxon>Bacillati</taxon>
        <taxon>Actinomycetota</taxon>
        <taxon>Actinomycetes</taxon>
        <taxon>Micrococcales</taxon>
        <taxon>Cellulomonadaceae</taxon>
        <taxon>Cellulomonas</taxon>
    </lineage>
</organism>
<dbReference type="CDD" id="cd01448">
    <property type="entry name" value="TST_Repeat_1"/>
    <property type="match status" value="1"/>
</dbReference>
<gene>
    <name evidence="5" type="ORF">NP064_13410</name>
</gene>
<evidence type="ECO:0000256" key="2">
    <source>
        <dbReference type="ARBA" id="ARBA00022737"/>
    </source>
</evidence>
<dbReference type="CDD" id="cd01449">
    <property type="entry name" value="TST_Repeat_2"/>
    <property type="match status" value="1"/>
</dbReference>
<dbReference type="EMBL" id="CP101988">
    <property type="protein sequence ID" value="UUI74773.1"/>
    <property type="molecule type" value="Genomic_DNA"/>
</dbReference>
<proteinExistence type="predicted"/>
<protein>
    <submittedName>
        <fullName evidence="5">Sulfurtransferase</fullName>
    </submittedName>
</protein>
<dbReference type="SMART" id="SM00450">
    <property type="entry name" value="RHOD"/>
    <property type="match status" value="2"/>
</dbReference>
<dbReference type="InterPro" id="IPR036873">
    <property type="entry name" value="Rhodanese-like_dom_sf"/>
</dbReference>
<reference evidence="5 6" key="1">
    <citation type="submission" date="2022-07" db="EMBL/GenBank/DDBJ databases">
        <title>Novel species in genus cellulomonas.</title>
        <authorList>
            <person name="Ye L."/>
        </authorList>
    </citation>
    <scope>NUCLEOTIDE SEQUENCE [LARGE SCALE GENOMIC DNA]</scope>
    <source>
        <strain evidence="6">zg-Y338</strain>
    </source>
</reference>
<feature type="region of interest" description="Disordered" evidence="3">
    <location>
        <begin position="283"/>
        <end position="307"/>
    </location>
</feature>
<dbReference type="PROSITE" id="PS50206">
    <property type="entry name" value="RHODANESE_3"/>
    <property type="match status" value="2"/>
</dbReference>
<name>A0ABY5KY51_9CELL</name>
<dbReference type="InterPro" id="IPR001763">
    <property type="entry name" value="Rhodanese-like_dom"/>
</dbReference>
<dbReference type="SUPFAM" id="SSF52821">
    <property type="entry name" value="Rhodanese/Cell cycle control phosphatase"/>
    <property type="match status" value="2"/>
</dbReference>
<evidence type="ECO:0000313" key="5">
    <source>
        <dbReference type="EMBL" id="UUI74773.1"/>
    </source>
</evidence>
<feature type="domain" description="Rhodanese" evidence="4">
    <location>
        <begin position="41"/>
        <end position="154"/>
    </location>
</feature>
<accession>A0ABY5KY51</accession>
<dbReference type="InterPro" id="IPR001307">
    <property type="entry name" value="Thiosulphate_STrfase_CS"/>
</dbReference>
<evidence type="ECO:0000256" key="1">
    <source>
        <dbReference type="ARBA" id="ARBA00022679"/>
    </source>
</evidence>
<evidence type="ECO:0000256" key="3">
    <source>
        <dbReference type="SAM" id="MobiDB-lite"/>
    </source>
</evidence>
<keyword evidence="6" id="KW-1185">Reference proteome</keyword>
<dbReference type="PANTHER" id="PTHR11364:SF27">
    <property type="entry name" value="SULFURTRANSFERASE"/>
    <property type="match status" value="1"/>
</dbReference>
<feature type="domain" description="Rhodanese" evidence="4">
    <location>
        <begin position="182"/>
        <end position="293"/>
    </location>
</feature>
<dbReference type="Pfam" id="PF00581">
    <property type="entry name" value="Rhodanese"/>
    <property type="match status" value="2"/>
</dbReference>
<evidence type="ECO:0000259" key="4">
    <source>
        <dbReference type="PROSITE" id="PS50206"/>
    </source>
</evidence>
<dbReference type="Gene3D" id="3.40.250.10">
    <property type="entry name" value="Rhodanese-like domain"/>
    <property type="match status" value="2"/>
</dbReference>
<dbReference type="PROSITE" id="PS00380">
    <property type="entry name" value="RHODANESE_1"/>
    <property type="match status" value="1"/>
</dbReference>
<dbReference type="RefSeq" id="WP_227570356.1">
    <property type="nucleotide sequence ID" value="NZ_CP101988.1"/>
</dbReference>